<feature type="compositionally biased region" description="Polar residues" evidence="2">
    <location>
        <begin position="492"/>
        <end position="502"/>
    </location>
</feature>
<dbReference type="Gramene" id="Pp3c9_1350V3.3">
    <property type="protein sequence ID" value="Pp3c9_1350V3.3"/>
    <property type="gene ID" value="Pp3c9_1350"/>
</dbReference>
<dbReference type="RefSeq" id="XP_024384820.1">
    <property type="nucleotide sequence ID" value="XM_024529052.2"/>
</dbReference>
<feature type="compositionally biased region" description="Gly residues" evidence="2">
    <location>
        <begin position="213"/>
        <end position="223"/>
    </location>
</feature>
<feature type="compositionally biased region" description="Low complexity" evidence="2">
    <location>
        <begin position="481"/>
        <end position="491"/>
    </location>
</feature>
<feature type="domain" description="SUZ" evidence="4">
    <location>
        <begin position="170"/>
        <end position="251"/>
    </location>
</feature>
<dbReference type="GO" id="GO:0003676">
    <property type="term" value="F:nucleic acid binding"/>
    <property type="evidence" value="ECO:0007669"/>
    <property type="project" value="UniProtKB-UniRule"/>
</dbReference>
<keyword evidence="1" id="KW-0597">Phosphoprotein</keyword>
<evidence type="ECO:0000256" key="1">
    <source>
        <dbReference type="ARBA" id="ARBA00022553"/>
    </source>
</evidence>
<dbReference type="CDD" id="cd02642">
    <property type="entry name" value="R3H_encore_like"/>
    <property type="match status" value="1"/>
</dbReference>
<dbReference type="InterPro" id="IPR036867">
    <property type="entry name" value="R3H_dom_sf"/>
</dbReference>
<keyword evidence="7" id="KW-1185">Reference proteome</keyword>
<reference evidence="5 7" key="1">
    <citation type="journal article" date="2008" name="Science">
        <title>The Physcomitrella genome reveals evolutionary insights into the conquest of land by plants.</title>
        <authorList>
            <person name="Rensing S."/>
            <person name="Lang D."/>
            <person name="Zimmer A."/>
            <person name="Terry A."/>
            <person name="Salamov A."/>
            <person name="Shapiro H."/>
            <person name="Nishiyama T."/>
            <person name="Perroud P.-F."/>
            <person name="Lindquist E."/>
            <person name="Kamisugi Y."/>
            <person name="Tanahashi T."/>
            <person name="Sakakibara K."/>
            <person name="Fujita T."/>
            <person name="Oishi K."/>
            <person name="Shin-I T."/>
            <person name="Kuroki Y."/>
            <person name="Toyoda A."/>
            <person name="Suzuki Y."/>
            <person name="Hashimoto A."/>
            <person name="Yamaguchi K."/>
            <person name="Sugano A."/>
            <person name="Kohara Y."/>
            <person name="Fujiyama A."/>
            <person name="Anterola A."/>
            <person name="Aoki S."/>
            <person name="Ashton N."/>
            <person name="Barbazuk W.B."/>
            <person name="Barker E."/>
            <person name="Bennetzen J."/>
            <person name="Bezanilla M."/>
            <person name="Blankenship R."/>
            <person name="Cho S.H."/>
            <person name="Dutcher S."/>
            <person name="Estelle M."/>
            <person name="Fawcett J.A."/>
            <person name="Gundlach H."/>
            <person name="Hanada K."/>
            <person name="Heyl A."/>
            <person name="Hicks K.A."/>
            <person name="Hugh J."/>
            <person name="Lohr M."/>
            <person name="Mayer K."/>
            <person name="Melkozernov A."/>
            <person name="Murata T."/>
            <person name="Nelson D."/>
            <person name="Pils B."/>
            <person name="Prigge M."/>
            <person name="Reiss B."/>
            <person name="Renner T."/>
            <person name="Rombauts S."/>
            <person name="Rushton P."/>
            <person name="Sanderfoot A."/>
            <person name="Schween G."/>
            <person name="Shiu S.-H."/>
            <person name="Stueber K."/>
            <person name="Theodoulou F.L."/>
            <person name="Tu H."/>
            <person name="Van de Peer Y."/>
            <person name="Verrier P.J."/>
            <person name="Waters E."/>
            <person name="Wood A."/>
            <person name="Yang L."/>
            <person name="Cove D."/>
            <person name="Cuming A."/>
            <person name="Hasebe M."/>
            <person name="Lucas S."/>
            <person name="Mishler D.B."/>
            <person name="Reski R."/>
            <person name="Grigoriev I."/>
            <person name="Quatrano R.S."/>
            <person name="Boore J.L."/>
        </authorList>
    </citation>
    <scope>NUCLEOTIDE SEQUENCE [LARGE SCALE GENOMIC DNA]</scope>
    <source>
        <strain evidence="6 7">cv. Gransden 2004</strain>
    </source>
</reference>
<dbReference type="Gramene" id="Pp3c9_1350V3.2">
    <property type="protein sequence ID" value="Pp3c9_1350V3.2"/>
    <property type="gene ID" value="Pp3c9_1350"/>
</dbReference>
<dbReference type="PaxDb" id="3218-PP1S90_118V6.1"/>
<dbReference type="STRING" id="3218.A0A2K1K1I3"/>
<proteinExistence type="predicted"/>
<dbReference type="InterPro" id="IPR051937">
    <property type="entry name" value="R3H_domain_containing"/>
</dbReference>
<dbReference type="Gene3D" id="3.30.1370.50">
    <property type="entry name" value="R3H-like domain"/>
    <property type="match status" value="1"/>
</dbReference>
<feature type="compositionally biased region" description="Basic and acidic residues" evidence="2">
    <location>
        <begin position="316"/>
        <end position="325"/>
    </location>
</feature>
<dbReference type="PROSITE" id="PS51673">
    <property type="entry name" value="SUZ"/>
    <property type="match status" value="1"/>
</dbReference>
<reference evidence="6" key="3">
    <citation type="submission" date="2020-12" db="UniProtKB">
        <authorList>
            <consortium name="EnsemblPlants"/>
        </authorList>
    </citation>
    <scope>IDENTIFICATION</scope>
</reference>
<evidence type="ECO:0000259" key="4">
    <source>
        <dbReference type="PROSITE" id="PS51673"/>
    </source>
</evidence>
<dbReference type="Proteomes" id="UP000006727">
    <property type="component" value="Chromosome 9"/>
</dbReference>
<dbReference type="AlphaFoldDB" id="A0A2K1K1I3"/>
<dbReference type="EMBL" id="ABEU02000009">
    <property type="protein sequence ID" value="PNR47638.1"/>
    <property type="molecule type" value="Genomic_DNA"/>
</dbReference>
<dbReference type="Gramene" id="Pp3c9_1350V3.1">
    <property type="protein sequence ID" value="Pp3c9_1350V3.1"/>
    <property type="gene ID" value="Pp3c9_1350"/>
</dbReference>
<dbReference type="OMA" id="TYVHPHE"/>
<feature type="region of interest" description="Disordered" evidence="2">
    <location>
        <begin position="253"/>
        <end position="272"/>
    </location>
</feature>
<evidence type="ECO:0000313" key="5">
    <source>
        <dbReference type="EMBL" id="PNR47638.1"/>
    </source>
</evidence>
<accession>A0A2K1K1I3</accession>
<evidence type="ECO:0000313" key="6">
    <source>
        <dbReference type="EnsemblPlants" id="Pp3c9_1350V3.1"/>
    </source>
</evidence>
<dbReference type="PANTHER" id="PTHR15672:SF8">
    <property type="entry name" value="PROTEIN ENCORE"/>
    <property type="match status" value="1"/>
</dbReference>
<name>A0A2K1K1I3_PHYPA</name>
<feature type="domain" description="R3H" evidence="3">
    <location>
        <begin position="101"/>
        <end position="165"/>
    </location>
</feature>
<evidence type="ECO:0008006" key="8">
    <source>
        <dbReference type="Google" id="ProtNLM"/>
    </source>
</evidence>
<evidence type="ECO:0000313" key="7">
    <source>
        <dbReference type="Proteomes" id="UP000006727"/>
    </source>
</evidence>
<sequence>MGLIVPELMADSEDVRKAAPEVESFAVESWEMVDLKVNMKKLLSTSQVASSQVSAEACIASESNGLTTELLPFRTDSIDAASGPDQVDGFLKEALQNPRDRLTILRLEQEVERFIRNPSLQILEFQPMPSSYLRLAAHRVAQHYNLQSMVVDGGSAEGTRIVAKKTSETRFPSLRLVDIPVVPLAGDQEEKVVVAPAVPSKVAIKQRPLKGGRSNGFGPGGSSGKLNPSKSVEERKEEYNKARARIFCCELTGKSGEEEPEPENGFGVASYSADAPRHGEFVQEDSAKKSRVITSKSASVSPPKRDSVSPPNGTLKDNREKDSSGRGKLVSCNSLGSIGNGGSRVAIFRDREKDRRDPDYDRSTARYAQRFDPGFGVSMGPYGGQALYAPVVNYNTEFPQLGVPPRGQLHMDSPQPQSLGPQHLRAPWVPPVNAMGYRSSDSMIGPYNPAQMAPMAMYMRAPQFAYPGHAMSYMQHPDHFQQTQQLHTQQQRDTSVNQARRR</sequence>
<dbReference type="PANTHER" id="PTHR15672">
    <property type="entry name" value="CAMP-REGULATED PHOSPHOPROTEIN 21 RELATED R3H DOMAIN CONTAINING PROTEIN"/>
    <property type="match status" value="1"/>
</dbReference>
<evidence type="ECO:0000259" key="3">
    <source>
        <dbReference type="PROSITE" id="PS51061"/>
    </source>
</evidence>
<feature type="region of interest" description="Disordered" evidence="2">
    <location>
        <begin position="205"/>
        <end position="237"/>
    </location>
</feature>
<dbReference type="InterPro" id="IPR001374">
    <property type="entry name" value="R3H_dom"/>
</dbReference>
<dbReference type="FunCoup" id="A0A2K1K1I3">
    <property type="interactions" value="884"/>
</dbReference>
<dbReference type="EnsemblPlants" id="Pp3c9_1350V3.1">
    <property type="protein sequence ID" value="Pp3c9_1350V3.1"/>
    <property type="gene ID" value="Pp3c9_1350"/>
</dbReference>
<protein>
    <recommendedName>
        <fullName evidence="8">R3H domain-containing protein</fullName>
    </recommendedName>
</protein>
<organism evidence="5">
    <name type="scientific">Physcomitrium patens</name>
    <name type="common">Spreading-leaved earth moss</name>
    <name type="synonym">Physcomitrella patens</name>
    <dbReference type="NCBI Taxonomy" id="3218"/>
    <lineage>
        <taxon>Eukaryota</taxon>
        <taxon>Viridiplantae</taxon>
        <taxon>Streptophyta</taxon>
        <taxon>Embryophyta</taxon>
        <taxon>Bryophyta</taxon>
        <taxon>Bryophytina</taxon>
        <taxon>Bryopsida</taxon>
        <taxon>Funariidae</taxon>
        <taxon>Funariales</taxon>
        <taxon>Funariaceae</taxon>
        <taxon>Physcomitrium</taxon>
    </lineage>
</organism>
<dbReference type="PROSITE" id="PS51061">
    <property type="entry name" value="R3H"/>
    <property type="match status" value="1"/>
</dbReference>
<dbReference type="RefSeq" id="XP_024384818.1">
    <property type="nucleotide sequence ID" value="XM_024529050.2"/>
</dbReference>
<dbReference type="SUPFAM" id="SSF82708">
    <property type="entry name" value="R3H domain"/>
    <property type="match status" value="1"/>
</dbReference>
<dbReference type="OrthoDB" id="278430at2759"/>
<dbReference type="GeneID" id="112286785"/>
<dbReference type="Pfam" id="PF12752">
    <property type="entry name" value="SUZ"/>
    <property type="match status" value="1"/>
</dbReference>
<dbReference type="KEGG" id="ppp:112286785"/>
<dbReference type="SMART" id="SM00393">
    <property type="entry name" value="R3H"/>
    <property type="match status" value="1"/>
</dbReference>
<evidence type="ECO:0000256" key="2">
    <source>
        <dbReference type="SAM" id="MobiDB-lite"/>
    </source>
</evidence>
<gene>
    <name evidence="6" type="primary">LOC112286785</name>
    <name evidence="5" type="ORF">PHYPA_012111</name>
</gene>
<reference evidence="5 7" key="2">
    <citation type="journal article" date="2018" name="Plant J.">
        <title>The Physcomitrella patens chromosome-scale assembly reveals moss genome structure and evolution.</title>
        <authorList>
            <person name="Lang D."/>
            <person name="Ullrich K.K."/>
            <person name="Murat F."/>
            <person name="Fuchs J."/>
            <person name="Jenkins J."/>
            <person name="Haas F.B."/>
            <person name="Piednoel M."/>
            <person name="Gundlach H."/>
            <person name="Van Bel M."/>
            <person name="Meyberg R."/>
            <person name="Vives C."/>
            <person name="Morata J."/>
            <person name="Symeonidi A."/>
            <person name="Hiss M."/>
            <person name="Muchero W."/>
            <person name="Kamisugi Y."/>
            <person name="Saleh O."/>
            <person name="Blanc G."/>
            <person name="Decker E.L."/>
            <person name="van Gessel N."/>
            <person name="Grimwood J."/>
            <person name="Hayes R.D."/>
            <person name="Graham S.W."/>
            <person name="Gunter L.E."/>
            <person name="McDaniel S.F."/>
            <person name="Hoernstein S.N.W."/>
            <person name="Larsson A."/>
            <person name="Li F.W."/>
            <person name="Perroud P.F."/>
            <person name="Phillips J."/>
            <person name="Ranjan P."/>
            <person name="Rokshar D.S."/>
            <person name="Rothfels C.J."/>
            <person name="Schneider L."/>
            <person name="Shu S."/>
            <person name="Stevenson D.W."/>
            <person name="Thummler F."/>
            <person name="Tillich M."/>
            <person name="Villarreal Aguilar J.C."/>
            <person name="Widiez T."/>
            <person name="Wong G.K."/>
            <person name="Wymore A."/>
            <person name="Zhang Y."/>
            <person name="Zimmer A.D."/>
            <person name="Quatrano R.S."/>
            <person name="Mayer K.F.X."/>
            <person name="Goodstein D."/>
            <person name="Casacuberta J.M."/>
            <person name="Vandepoele K."/>
            <person name="Reski R."/>
            <person name="Cuming A.C."/>
            <person name="Tuskan G.A."/>
            <person name="Maumus F."/>
            <person name="Salse J."/>
            <person name="Schmutz J."/>
            <person name="Rensing S.A."/>
        </authorList>
    </citation>
    <scope>NUCLEOTIDE SEQUENCE [LARGE SCALE GENOMIC DNA]</scope>
    <source>
        <strain evidence="6 7">cv. Gransden 2004</strain>
    </source>
</reference>
<dbReference type="EnsemblPlants" id="Pp3c9_1350V3.3">
    <property type="protein sequence ID" value="Pp3c9_1350V3.3"/>
    <property type="gene ID" value="Pp3c9_1350"/>
</dbReference>
<feature type="region of interest" description="Disordered" evidence="2">
    <location>
        <begin position="280"/>
        <end position="332"/>
    </location>
</feature>
<dbReference type="InterPro" id="IPR024771">
    <property type="entry name" value="SUZ"/>
</dbReference>
<dbReference type="Pfam" id="PF01424">
    <property type="entry name" value="R3H"/>
    <property type="match status" value="1"/>
</dbReference>
<dbReference type="EnsemblPlants" id="Pp3c9_1350V3.2">
    <property type="protein sequence ID" value="Pp3c9_1350V3.2"/>
    <property type="gene ID" value="Pp3c9_1350"/>
</dbReference>
<feature type="region of interest" description="Disordered" evidence="2">
    <location>
        <begin position="481"/>
        <end position="502"/>
    </location>
</feature>